<dbReference type="Proteomes" id="UP000235145">
    <property type="component" value="Unassembled WGS sequence"/>
</dbReference>
<feature type="region of interest" description="Disordered" evidence="1">
    <location>
        <begin position="73"/>
        <end position="116"/>
    </location>
</feature>
<dbReference type="InterPro" id="IPR029466">
    <property type="entry name" value="NAM-associated_C"/>
</dbReference>
<feature type="domain" description="No apical meristem-associated C-terminal" evidence="2">
    <location>
        <begin position="59"/>
        <end position="155"/>
    </location>
</feature>
<dbReference type="PANTHER" id="PTHR45023">
    <property type="match status" value="1"/>
</dbReference>
<proteinExistence type="predicted"/>
<dbReference type="EMBL" id="NBSK02000001">
    <property type="protein sequence ID" value="KAJ0227805.1"/>
    <property type="molecule type" value="Genomic_DNA"/>
</dbReference>
<dbReference type="Pfam" id="PF14303">
    <property type="entry name" value="NAM-associated"/>
    <property type="match status" value="1"/>
</dbReference>
<evidence type="ECO:0000313" key="3">
    <source>
        <dbReference type="EMBL" id="KAJ0227805.1"/>
    </source>
</evidence>
<evidence type="ECO:0000256" key="1">
    <source>
        <dbReference type="SAM" id="MobiDB-lite"/>
    </source>
</evidence>
<organism evidence="3 4">
    <name type="scientific">Lactuca sativa</name>
    <name type="common">Garden lettuce</name>
    <dbReference type="NCBI Taxonomy" id="4236"/>
    <lineage>
        <taxon>Eukaryota</taxon>
        <taxon>Viridiplantae</taxon>
        <taxon>Streptophyta</taxon>
        <taxon>Embryophyta</taxon>
        <taxon>Tracheophyta</taxon>
        <taxon>Spermatophyta</taxon>
        <taxon>Magnoliopsida</taxon>
        <taxon>eudicotyledons</taxon>
        <taxon>Gunneridae</taxon>
        <taxon>Pentapetalae</taxon>
        <taxon>asterids</taxon>
        <taxon>campanulids</taxon>
        <taxon>Asterales</taxon>
        <taxon>Asteraceae</taxon>
        <taxon>Cichorioideae</taxon>
        <taxon>Cichorieae</taxon>
        <taxon>Lactucinae</taxon>
        <taxon>Lactuca</taxon>
    </lineage>
</organism>
<evidence type="ECO:0000313" key="4">
    <source>
        <dbReference type="Proteomes" id="UP000235145"/>
    </source>
</evidence>
<feature type="compositionally biased region" description="Low complexity" evidence="1">
    <location>
        <begin position="81"/>
        <end position="90"/>
    </location>
</feature>
<comment type="caution">
    <text evidence="3">The sequence shown here is derived from an EMBL/GenBank/DDBJ whole genome shotgun (WGS) entry which is preliminary data.</text>
</comment>
<evidence type="ECO:0000259" key="2">
    <source>
        <dbReference type="Pfam" id="PF14303"/>
    </source>
</evidence>
<dbReference type="PANTHER" id="PTHR45023:SF14">
    <property type="entry name" value="GLUTATHIONE TRANSFERASE"/>
    <property type="match status" value="1"/>
</dbReference>
<gene>
    <name evidence="3" type="ORF">LSAT_V11C100048640</name>
</gene>
<feature type="compositionally biased region" description="Polar residues" evidence="1">
    <location>
        <begin position="96"/>
        <end position="106"/>
    </location>
</feature>
<keyword evidence="4" id="KW-1185">Reference proteome</keyword>
<accession>A0A9R1WS24</accession>
<protein>
    <recommendedName>
        <fullName evidence="2">No apical meristem-associated C-terminal domain-containing protein</fullName>
    </recommendedName>
</protein>
<name>A0A9R1WS24_LACSA</name>
<sequence length="169" mass="19705">MFVGESEKRVLRLRDLRLKCIEFGGVYNNHKNLHKNGSSDFDVFKAALYEFEKTTPTCKAFPYVKPWLKLKDPQKWKKQTEGTSQTSSGSKRSRNPYATSQQSDGQTHIDINDDPIDLENEQSLRRLVGRNKAKKKKVDKYNRYVQIQETKAEMMSQVEHKMIEAQISF</sequence>
<reference evidence="3 4" key="1">
    <citation type="journal article" date="2017" name="Nat. Commun.">
        <title>Genome assembly with in vitro proximity ligation data and whole-genome triplication in lettuce.</title>
        <authorList>
            <person name="Reyes-Chin-Wo S."/>
            <person name="Wang Z."/>
            <person name="Yang X."/>
            <person name="Kozik A."/>
            <person name="Arikit S."/>
            <person name="Song C."/>
            <person name="Xia L."/>
            <person name="Froenicke L."/>
            <person name="Lavelle D.O."/>
            <person name="Truco M.J."/>
            <person name="Xia R."/>
            <person name="Zhu S."/>
            <person name="Xu C."/>
            <person name="Xu H."/>
            <person name="Xu X."/>
            <person name="Cox K."/>
            <person name="Korf I."/>
            <person name="Meyers B.C."/>
            <person name="Michelmore R.W."/>
        </authorList>
    </citation>
    <scope>NUCLEOTIDE SEQUENCE [LARGE SCALE GENOMIC DNA]</scope>
    <source>
        <strain evidence="4">cv. Salinas</strain>
        <tissue evidence="3">Seedlings</tissue>
    </source>
</reference>
<dbReference type="AlphaFoldDB" id="A0A9R1WS24"/>